<dbReference type="Proteomes" id="UP000446786">
    <property type="component" value="Unassembled WGS sequence"/>
</dbReference>
<dbReference type="EMBL" id="WTYE01000001">
    <property type="protein sequence ID" value="MXP32504.1"/>
    <property type="molecule type" value="Genomic_DNA"/>
</dbReference>
<protein>
    <submittedName>
        <fullName evidence="1">Uncharacterized protein</fullName>
    </submittedName>
</protein>
<comment type="caution">
    <text evidence="1">The sequence shown here is derived from an EMBL/GenBank/DDBJ whole genome shotgun (WGS) entry which is preliminary data.</text>
</comment>
<proteinExistence type="predicted"/>
<gene>
    <name evidence="1" type="ORF">GRI94_11805</name>
</gene>
<accession>A0A845ASE3</accession>
<name>A0A845ASE3_9SPHN</name>
<dbReference type="RefSeq" id="WP_160779838.1">
    <property type="nucleotide sequence ID" value="NZ_BAAAZF010000001.1"/>
</dbReference>
<evidence type="ECO:0000313" key="1">
    <source>
        <dbReference type="EMBL" id="MXP32504.1"/>
    </source>
</evidence>
<keyword evidence="2" id="KW-1185">Reference proteome</keyword>
<dbReference type="OrthoDB" id="7390151at2"/>
<organism evidence="1 2">
    <name type="scientific">Parerythrobacter jejuensis</name>
    <dbReference type="NCBI Taxonomy" id="795812"/>
    <lineage>
        <taxon>Bacteria</taxon>
        <taxon>Pseudomonadati</taxon>
        <taxon>Pseudomonadota</taxon>
        <taxon>Alphaproteobacteria</taxon>
        <taxon>Sphingomonadales</taxon>
        <taxon>Erythrobacteraceae</taxon>
        <taxon>Parerythrobacter</taxon>
    </lineage>
</organism>
<reference evidence="1 2" key="1">
    <citation type="submission" date="2019-12" db="EMBL/GenBank/DDBJ databases">
        <title>Genomic-based taxomic classification of the family Erythrobacteraceae.</title>
        <authorList>
            <person name="Xu L."/>
        </authorList>
    </citation>
    <scope>NUCLEOTIDE SEQUENCE [LARGE SCALE GENOMIC DNA]</scope>
    <source>
        <strain evidence="1 2">JCM 16677</strain>
    </source>
</reference>
<dbReference type="AlphaFoldDB" id="A0A845ASE3"/>
<sequence length="230" mass="25135">MFAEWPCPLPGGKTSTEMARVFAEDRRHRLLVIPPLFDEHNKLRHQLVEVMRRLHLSGIDSVLPDLPGWNESVQPLDQQHLEGWRDGIKAAVTTFKPTRFLAVRGGTLLVPVGLPGWDYAPVGGKQILRGMIRARTIAAKEAGQDETSDALLELGRQKGLDLVGWPLGAEMIRQLEAATAAESPIRVKIDQATVGGKPLWLRAEPDDDPEQADAIAAIIAIALDDVEAGA</sequence>
<evidence type="ECO:0000313" key="2">
    <source>
        <dbReference type="Proteomes" id="UP000446786"/>
    </source>
</evidence>